<dbReference type="OrthoDB" id="2081489at2"/>
<comment type="caution">
    <text evidence="2">The sequence shown here is derived from an EMBL/GenBank/DDBJ whole genome shotgun (WGS) entry which is preliminary data.</text>
</comment>
<sequence length="150" mass="17824">MRDNEVNDLITTALEITLFGALCIILTFFSISARNMFAYKEEQETLAGILQDQSDKYFLEYGEHIYGTDVVEFILKYNAIYDYYIKFKDRDTIEITKEQARIYSSLGKDGNELWSQDYLTNHIFVDKIYKEYEIEIIDNGNYLEYYITEK</sequence>
<keyword evidence="1" id="KW-1133">Transmembrane helix</keyword>
<keyword evidence="1" id="KW-0472">Membrane</keyword>
<keyword evidence="1" id="KW-0812">Transmembrane</keyword>
<name>A0A3N1Y385_9FIRM</name>
<keyword evidence="3" id="KW-1185">Reference proteome</keyword>
<dbReference type="EMBL" id="RJVG01000001">
    <property type="protein sequence ID" value="ROR31737.1"/>
    <property type="molecule type" value="Genomic_DNA"/>
</dbReference>
<proteinExistence type="predicted"/>
<evidence type="ECO:0000313" key="3">
    <source>
        <dbReference type="Proteomes" id="UP000273083"/>
    </source>
</evidence>
<organism evidence="2 3">
    <name type="scientific">Mobilisporobacter senegalensis</name>
    <dbReference type="NCBI Taxonomy" id="1329262"/>
    <lineage>
        <taxon>Bacteria</taxon>
        <taxon>Bacillati</taxon>
        <taxon>Bacillota</taxon>
        <taxon>Clostridia</taxon>
        <taxon>Lachnospirales</taxon>
        <taxon>Lachnospiraceae</taxon>
        <taxon>Mobilisporobacter</taxon>
    </lineage>
</organism>
<reference evidence="2 3" key="1">
    <citation type="submission" date="2018-11" db="EMBL/GenBank/DDBJ databases">
        <title>Genomic Encyclopedia of Type Strains, Phase IV (KMG-IV): sequencing the most valuable type-strain genomes for metagenomic binning, comparative biology and taxonomic classification.</title>
        <authorList>
            <person name="Goeker M."/>
        </authorList>
    </citation>
    <scope>NUCLEOTIDE SEQUENCE [LARGE SCALE GENOMIC DNA]</scope>
    <source>
        <strain evidence="2 3">DSM 26537</strain>
    </source>
</reference>
<evidence type="ECO:0000313" key="2">
    <source>
        <dbReference type="EMBL" id="ROR31737.1"/>
    </source>
</evidence>
<dbReference type="AlphaFoldDB" id="A0A3N1Y385"/>
<dbReference type="RefSeq" id="WP_123607826.1">
    <property type="nucleotide sequence ID" value="NZ_RJVG01000001.1"/>
</dbReference>
<dbReference type="Proteomes" id="UP000273083">
    <property type="component" value="Unassembled WGS sequence"/>
</dbReference>
<feature type="transmembrane region" description="Helical" evidence="1">
    <location>
        <begin position="12"/>
        <end position="31"/>
    </location>
</feature>
<protein>
    <submittedName>
        <fullName evidence="2">Uncharacterized protein</fullName>
    </submittedName>
</protein>
<accession>A0A3N1Y385</accession>
<evidence type="ECO:0000256" key="1">
    <source>
        <dbReference type="SAM" id="Phobius"/>
    </source>
</evidence>
<gene>
    <name evidence="2" type="ORF">EDD66_101355</name>
</gene>